<dbReference type="Pfam" id="PF05216">
    <property type="entry name" value="UNC-50"/>
    <property type="match status" value="1"/>
</dbReference>
<evidence type="ECO:0008006" key="9">
    <source>
        <dbReference type="Google" id="ProtNLM"/>
    </source>
</evidence>
<dbReference type="EMBL" id="CH964232">
    <property type="protein sequence ID" value="EDW80964.1"/>
    <property type="molecule type" value="Genomic_DNA"/>
</dbReference>
<protein>
    <recommendedName>
        <fullName evidence="9">Protein unc-50 homolog</fullName>
    </recommendedName>
</protein>
<comment type="subcellular location">
    <subcellularLocation>
        <location evidence="1">Membrane</location>
        <topology evidence="1">Multi-pass membrane protein</topology>
    </subcellularLocation>
</comment>
<dbReference type="FunCoup" id="B4NB00">
    <property type="interactions" value="2194"/>
</dbReference>
<evidence type="ECO:0000313" key="7">
    <source>
        <dbReference type="EMBL" id="EDW80964.1"/>
    </source>
</evidence>
<keyword evidence="3 6" id="KW-0812">Transmembrane</keyword>
<evidence type="ECO:0000256" key="6">
    <source>
        <dbReference type="SAM" id="Phobius"/>
    </source>
</evidence>
<feature type="transmembrane region" description="Helical" evidence="6">
    <location>
        <begin position="176"/>
        <end position="199"/>
    </location>
</feature>
<name>B4NB00_DROWI</name>
<dbReference type="KEGG" id="dwi:6647982"/>
<dbReference type="HOGENOM" id="CLU_066239_0_0_1"/>
<keyword evidence="4 6" id="KW-1133">Transmembrane helix</keyword>
<dbReference type="AlphaFoldDB" id="B4NB00"/>
<feature type="transmembrane region" description="Helical" evidence="6">
    <location>
        <begin position="242"/>
        <end position="271"/>
    </location>
</feature>
<dbReference type="InParanoid" id="B4NB00"/>
<sequence>MSQYSHVKYAASPTPSVVSGYSSASRFQQSPLPPPVGYRKNCLSATSKSYKYLRRLLKFNQMDFEFALWQMIYLFIAPQKVYRNFNYRKQTKSQFARDDPAFLVLLVVCLCVTSLGFAYVLGLSFWQSISFIFYVVFVDCIFAGIIIASFFWAVTNRYLRTNSLEPDIEWGYAFDVHLNAFFPPLMLLHFIQLFFYNWLISQTWFISRFLGNTFWLLAMGYYVYITFLGYNCIPHLKNTRLILIALPIIFLLYLIVTIIGWNATISFINFYKYRVY</sequence>
<keyword evidence="8" id="KW-1185">Reference proteome</keyword>
<dbReference type="Proteomes" id="UP000007798">
    <property type="component" value="Unassembled WGS sequence"/>
</dbReference>
<organism evidence="7 8">
    <name type="scientific">Drosophila willistoni</name>
    <name type="common">Fruit fly</name>
    <dbReference type="NCBI Taxonomy" id="7260"/>
    <lineage>
        <taxon>Eukaryota</taxon>
        <taxon>Metazoa</taxon>
        <taxon>Ecdysozoa</taxon>
        <taxon>Arthropoda</taxon>
        <taxon>Hexapoda</taxon>
        <taxon>Insecta</taxon>
        <taxon>Pterygota</taxon>
        <taxon>Neoptera</taxon>
        <taxon>Endopterygota</taxon>
        <taxon>Diptera</taxon>
        <taxon>Brachycera</taxon>
        <taxon>Muscomorpha</taxon>
        <taxon>Ephydroidea</taxon>
        <taxon>Drosophilidae</taxon>
        <taxon>Drosophila</taxon>
        <taxon>Sophophora</taxon>
    </lineage>
</organism>
<accession>B4NB00</accession>
<reference evidence="7 8" key="1">
    <citation type="journal article" date="2007" name="Nature">
        <title>Evolution of genes and genomes on the Drosophila phylogeny.</title>
        <authorList>
            <consortium name="Drosophila 12 Genomes Consortium"/>
            <person name="Clark A.G."/>
            <person name="Eisen M.B."/>
            <person name="Smith D.R."/>
            <person name="Bergman C.M."/>
            <person name="Oliver B."/>
            <person name="Markow T.A."/>
            <person name="Kaufman T.C."/>
            <person name="Kellis M."/>
            <person name="Gelbart W."/>
            <person name="Iyer V.N."/>
            <person name="Pollard D.A."/>
            <person name="Sackton T.B."/>
            <person name="Larracuente A.M."/>
            <person name="Singh N.D."/>
            <person name="Abad J.P."/>
            <person name="Abt D.N."/>
            <person name="Adryan B."/>
            <person name="Aguade M."/>
            <person name="Akashi H."/>
            <person name="Anderson W.W."/>
            <person name="Aquadro C.F."/>
            <person name="Ardell D.H."/>
            <person name="Arguello R."/>
            <person name="Artieri C.G."/>
            <person name="Barbash D.A."/>
            <person name="Barker D."/>
            <person name="Barsanti P."/>
            <person name="Batterham P."/>
            <person name="Batzoglou S."/>
            <person name="Begun D."/>
            <person name="Bhutkar A."/>
            <person name="Blanco E."/>
            <person name="Bosak S.A."/>
            <person name="Bradley R.K."/>
            <person name="Brand A.D."/>
            <person name="Brent M.R."/>
            <person name="Brooks A.N."/>
            <person name="Brown R.H."/>
            <person name="Butlin R.K."/>
            <person name="Caggese C."/>
            <person name="Calvi B.R."/>
            <person name="Bernardo de Carvalho A."/>
            <person name="Caspi A."/>
            <person name="Castrezana S."/>
            <person name="Celniker S.E."/>
            <person name="Chang J.L."/>
            <person name="Chapple C."/>
            <person name="Chatterji S."/>
            <person name="Chinwalla A."/>
            <person name="Civetta A."/>
            <person name="Clifton S.W."/>
            <person name="Comeron J.M."/>
            <person name="Costello J.C."/>
            <person name="Coyne J.A."/>
            <person name="Daub J."/>
            <person name="David R.G."/>
            <person name="Delcher A.L."/>
            <person name="Delehaunty K."/>
            <person name="Do C.B."/>
            <person name="Ebling H."/>
            <person name="Edwards K."/>
            <person name="Eickbush T."/>
            <person name="Evans J.D."/>
            <person name="Filipski A."/>
            <person name="Findeiss S."/>
            <person name="Freyhult E."/>
            <person name="Fulton L."/>
            <person name="Fulton R."/>
            <person name="Garcia A.C."/>
            <person name="Gardiner A."/>
            <person name="Garfield D.A."/>
            <person name="Garvin B.E."/>
            <person name="Gibson G."/>
            <person name="Gilbert D."/>
            <person name="Gnerre S."/>
            <person name="Godfrey J."/>
            <person name="Good R."/>
            <person name="Gotea V."/>
            <person name="Gravely B."/>
            <person name="Greenberg A.J."/>
            <person name="Griffiths-Jones S."/>
            <person name="Gross S."/>
            <person name="Guigo R."/>
            <person name="Gustafson E.A."/>
            <person name="Haerty W."/>
            <person name="Hahn M.W."/>
            <person name="Halligan D.L."/>
            <person name="Halpern A.L."/>
            <person name="Halter G.M."/>
            <person name="Han M.V."/>
            <person name="Heger A."/>
            <person name="Hillier L."/>
            <person name="Hinrichs A.S."/>
            <person name="Holmes I."/>
            <person name="Hoskins R.A."/>
            <person name="Hubisz M.J."/>
            <person name="Hultmark D."/>
            <person name="Huntley M.A."/>
            <person name="Jaffe D.B."/>
            <person name="Jagadeeshan S."/>
            <person name="Jeck W.R."/>
            <person name="Johnson J."/>
            <person name="Jones C.D."/>
            <person name="Jordan W.C."/>
            <person name="Karpen G.H."/>
            <person name="Kataoka E."/>
            <person name="Keightley P.D."/>
            <person name="Kheradpour P."/>
            <person name="Kirkness E.F."/>
            <person name="Koerich L.B."/>
            <person name="Kristiansen K."/>
            <person name="Kudrna D."/>
            <person name="Kulathinal R.J."/>
            <person name="Kumar S."/>
            <person name="Kwok R."/>
            <person name="Lander E."/>
            <person name="Langley C.H."/>
            <person name="Lapoint R."/>
            <person name="Lazzaro B.P."/>
            <person name="Lee S.J."/>
            <person name="Levesque L."/>
            <person name="Li R."/>
            <person name="Lin C.F."/>
            <person name="Lin M.F."/>
            <person name="Lindblad-Toh K."/>
            <person name="Llopart A."/>
            <person name="Long M."/>
            <person name="Low L."/>
            <person name="Lozovsky E."/>
            <person name="Lu J."/>
            <person name="Luo M."/>
            <person name="Machado C.A."/>
            <person name="Makalowski W."/>
            <person name="Marzo M."/>
            <person name="Matsuda M."/>
            <person name="Matzkin L."/>
            <person name="McAllister B."/>
            <person name="McBride C.S."/>
            <person name="McKernan B."/>
            <person name="McKernan K."/>
            <person name="Mendez-Lago M."/>
            <person name="Minx P."/>
            <person name="Mollenhauer M.U."/>
            <person name="Montooth K."/>
            <person name="Mount S.M."/>
            <person name="Mu X."/>
            <person name="Myers E."/>
            <person name="Negre B."/>
            <person name="Newfeld S."/>
            <person name="Nielsen R."/>
            <person name="Noor M.A."/>
            <person name="O'Grady P."/>
            <person name="Pachter L."/>
            <person name="Papaceit M."/>
            <person name="Parisi M.J."/>
            <person name="Parisi M."/>
            <person name="Parts L."/>
            <person name="Pedersen J.S."/>
            <person name="Pesole G."/>
            <person name="Phillippy A.M."/>
            <person name="Ponting C.P."/>
            <person name="Pop M."/>
            <person name="Porcelli D."/>
            <person name="Powell J.R."/>
            <person name="Prohaska S."/>
            <person name="Pruitt K."/>
            <person name="Puig M."/>
            <person name="Quesneville H."/>
            <person name="Ram K.R."/>
            <person name="Rand D."/>
            <person name="Rasmussen M.D."/>
            <person name="Reed L.K."/>
            <person name="Reenan R."/>
            <person name="Reily A."/>
            <person name="Remington K.A."/>
            <person name="Rieger T.T."/>
            <person name="Ritchie M.G."/>
            <person name="Robin C."/>
            <person name="Rogers Y.H."/>
            <person name="Rohde C."/>
            <person name="Rozas J."/>
            <person name="Rubenfield M.J."/>
            <person name="Ruiz A."/>
            <person name="Russo S."/>
            <person name="Salzberg S.L."/>
            <person name="Sanchez-Gracia A."/>
            <person name="Saranga D.J."/>
            <person name="Sato H."/>
            <person name="Schaeffer S.W."/>
            <person name="Schatz M.C."/>
            <person name="Schlenke T."/>
            <person name="Schwartz R."/>
            <person name="Segarra C."/>
            <person name="Singh R.S."/>
            <person name="Sirot L."/>
            <person name="Sirota M."/>
            <person name="Sisneros N.B."/>
            <person name="Smith C.D."/>
            <person name="Smith T.F."/>
            <person name="Spieth J."/>
            <person name="Stage D.E."/>
            <person name="Stark A."/>
            <person name="Stephan W."/>
            <person name="Strausberg R.L."/>
            <person name="Strempel S."/>
            <person name="Sturgill D."/>
            <person name="Sutton G."/>
            <person name="Sutton G.G."/>
            <person name="Tao W."/>
            <person name="Teichmann S."/>
            <person name="Tobari Y.N."/>
            <person name="Tomimura Y."/>
            <person name="Tsolas J.M."/>
            <person name="Valente V.L."/>
            <person name="Venter E."/>
            <person name="Venter J.C."/>
            <person name="Vicario S."/>
            <person name="Vieira F.G."/>
            <person name="Vilella A.J."/>
            <person name="Villasante A."/>
            <person name="Walenz B."/>
            <person name="Wang J."/>
            <person name="Wasserman M."/>
            <person name="Watts T."/>
            <person name="Wilson D."/>
            <person name="Wilson R.K."/>
            <person name="Wing R.A."/>
            <person name="Wolfner M.F."/>
            <person name="Wong A."/>
            <person name="Wong G.K."/>
            <person name="Wu C.I."/>
            <person name="Wu G."/>
            <person name="Yamamoto D."/>
            <person name="Yang H.P."/>
            <person name="Yang S.P."/>
            <person name="Yorke J.A."/>
            <person name="Yoshida K."/>
            <person name="Zdobnov E."/>
            <person name="Zhang P."/>
            <person name="Zhang Y."/>
            <person name="Zimin A.V."/>
            <person name="Baldwin J."/>
            <person name="Abdouelleil A."/>
            <person name="Abdulkadir J."/>
            <person name="Abebe A."/>
            <person name="Abera B."/>
            <person name="Abreu J."/>
            <person name="Acer S.C."/>
            <person name="Aftuck L."/>
            <person name="Alexander A."/>
            <person name="An P."/>
            <person name="Anderson E."/>
            <person name="Anderson S."/>
            <person name="Arachi H."/>
            <person name="Azer M."/>
            <person name="Bachantsang P."/>
            <person name="Barry A."/>
            <person name="Bayul T."/>
            <person name="Berlin A."/>
            <person name="Bessette D."/>
            <person name="Bloom T."/>
            <person name="Blye J."/>
            <person name="Boguslavskiy L."/>
            <person name="Bonnet C."/>
            <person name="Boukhgalter B."/>
            <person name="Bourzgui I."/>
            <person name="Brown A."/>
            <person name="Cahill P."/>
            <person name="Channer S."/>
            <person name="Cheshatsang Y."/>
            <person name="Chuda L."/>
            <person name="Citroen M."/>
            <person name="Collymore A."/>
            <person name="Cooke P."/>
            <person name="Costello M."/>
            <person name="D'Aco K."/>
            <person name="Daza R."/>
            <person name="De Haan G."/>
            <person name="DeGray S."/>
            <person name="DeMaso C."/>
            <person name="Dhargay N."/>
            <person name="Dooley K."/>
            <person name="Dooley E."/>
            <person name="Doricent M."/>
            <person name="Dorje P."/>
            <person name="Dorjee K."/>
            <person name="Dupes A."/>
            <person name="Elong R."/>
            <person name="Falk J."/>
            <person name="Farina A."/>
            <person name="Faro S."/>
            <person name="Ferguson D."/>
            <person name="Fisher S."/>
            <person name="Foley C.D."/>
            <person name="Franke A."/>
            <person name="Friedrich D."/>
            <person name="Gadbois L."/>
            <person name="Gearin G."/>
            <person name="Gearin C.R."/>
            <person name="Giannoukos G."/>
            <person name="Goode T."/>
            <person name="Graham J."/>
            <person name="Grandbois E."/>
            <person name="Grewal S."/>
            <person name="Gyaltsen K."/>
            <person name="Hafez N."/>
            <person name="Hagos B."/>
            <person name="Hall J."/>
            <person name="Henson C."/>
            <person name="Hollinger A."/>
            <person name="Honan T."/>
            <person name="Huard M.D."/>
            <person name="Hughes L."/>
            <person name="Hurhula B."/>
            <person name="Husby M.E."/>
            <person name="Kamat A."/>
            <person name="Kanga B."/>
            <person name="Kashin S."/>
            <person name="Khazanovich D."/>
            <person name="Kisner P."/>
            <person name="Lance K."/>
            <person name="Lara M."/>
            <person name="Lee W."/>
            <person name="Lennon N."/>
            <person name="Letendre F."/>
            <person name="LeVine R."/>
            <person name="Lipovsky A."/>
            <person name="Liu X."/>
            <person name="Liu J."/>
            <person name="Liu S."/>
            <person name="Lokyitsang T."/>
            <person name="Lokyitsang Y."/>
            <person name="Lubonja R."/>
            <person name="Lui A."/>
            <person name="MacDonald P."/>
            <person name="Magnisalis V."/>
            <person name="Maru K."/>
            <person name="Matthews C."/>
            <person name="McCusker W."/>
            <person name="McDonough S."/>
            <person name="Mehta T."/>
            <person name="Meldrim J."/>
            <person name="Meneus L."/>
            <person name="Mihai O."/>
            <person name="Mihalev A."/>
            <person name="Mihova T."/>
            <person name="Mittelman R."/>
            <person name="Mlenga V."/>
            <person name="Montmayeur A."/>
            <person name="Mulrain L."/>
            <person name="Navidi A."/>
            <person name="Naylor J."/>
            <person name="Negash T."/>
            <person name="Nguyen T."/>
            <person name="Nguyen N."/>
            <person name="Nicol R."/>
            <person name="Norbu C."/>
            <person name="Norbu N."/>
            <person name="Novod N."/>
            <person name="O'Neill B."/>
            <person name="Osman S."/>
            <person name="Markiewicz E."/>
            <person name="Oyono O.L."/>
            <person name="Patti C."/>
            <person name="Phunkhang P."/>
            <person name="Pierre F."/>
            <person name="Priest M."/>
            <person name="Raghuraman S."/>
            <person name="Rege F."/>
            <person name="Reyes R."/>
            <person name="Rise C."/>
            <person name="Rogov P."/>
            <person name="Ross K."/>
            <person name="Ryan E."/>
            <person name="Settipalli S."/>
            <person name="Shea T."/>
            <person name="Sherpa N."/>
            <person name="Shi L."/>
            <person name="Shih D."/>
            <person name="Sparrow T."/>
            <person name="Spaulding J."/>
            <person name="Stalker J."/>
            <person name="Stange-Thomann N."/>
            <person name="Stavropoulos S."/>
            <person name="Stone C."/>
            <person name="Strader C."/>
            <person name="Tesfaye S."/>
            <person name="Thomson T."/>
            <person name="Thoulutsang Y."/>
            <person name="Thoulutsang D."/>
            <person name="Topham K."/>
            <person name="Topping I."/>
            <person name="Tsamla T."/>
            <person name="Vassiliev H."/>
            <person name="Vo A."/>
            <person name="Wangchuk T."/>
            <person name="Wangdi T."/>
            <person name="Weiand M."/>
            <person name="Wilkinson J."/>
            <person name="Wilson A."/>
            <person name="Yadav S."/>
            <person name="Young G."/>
            <person name="Yu Q."/>
            <person name="Zembek L."/>
            <person name="Zhong D."/>
            <person name="Zimmer A."/>
            <person name="Zwirko Z."/>
            <person name="Jaffe D.B."/>
            <person name="Alvarez P."/>
            <person name="Brockman W."/>
            <person name="Butler J."/>
            <person name="Chin C."/>
            <person name="Gnerre S."/>
            <person name="Grabherr M."/>
            <person name="Kleber M."/>
            <person name="Mauceli E."/>
            <person name="MacCallum I."/>
        </authorList>
    </citation>
    <scope>NUCLEOTIDE SEQUENCE [LARGE SCALE GENOMIC DNA]</scope>
    <source>
        <strain evidence="8">Tucson 14030-0811.24</strain>
    </source>
</reference>
<evidence type="ECO:0000256" key="2">
    <source>
        <dbReference type="ARBA" id="ARBA00006293"/>
    </source>
</evidence>
<evidence type="ECO:0000313" key="8">
    <source>
        <dbReference type="Proteomes" id="UP000007798"/>
    </source>
</evidence>
<evidence type="ECO:0000256" key="5">
    <source>
        <dbReference type="ARBA" id="ARBA00023136"/>
    </source>
</evidence>
<comment type="similarity">
    <text evidence="2">Belongs to the unc-50 family.</text>
</comment>
<dbReference type="OrthoDB" id="10027013at2759"/>
<dbReference type="GO" id="GO:0000139">
    <property type="term" value="C:Golgi membrane"/>
    <property type="evidence" value="ECO:0007669"/>
    <property type="project" value="TreeGrafter"/>
</dbReference>
<dbReference type="STRING" id="7260.B4NB00"/>
<evidence type="ECO:0000256" key="3">
    <source>
        <dbReference type="ARBA" id="ARBA00022692"/>
    </source>
</evidence>
<feature type="transmembrane region" description="Helical" evidence="6">
    <location>
        <begin position="205"/>
        <end position="230"/>
    </location>
</feature>
<dbReference type="eggNOG" id="KOG3012">
    <property type="taxonomic scope" value="Eukaryota"/>
</dbReference>
<feature type="transmembrane region" description="Helical" evidence="6">
    <location>
        <begin position="102"/>
        <end position="125"/>
    </location>
</feature>
<dbReference type="InterPro" id="IPR007881">
    <property type="entry name" value="UNC-50"/>
</dbReference>
<proteinExistence type="inferred from homology"/>
<feature type="transmembrane region" description="Helical" evidence="6">
    <location>
        <begin position="131"/>
        <end position="155"/>
    </location>
</feature>
<gene>
    <name evidence="7" type="primary">Dwil\GK11280</name>
    <name evidence="7" type="ORF">Dwil_GK11280</name>
</gene>
<dbReference type="PANTHER" id="PTHR12841">
    <property type="entry name" value="PROTEIN UNC-50 HOMOLOG"/>
    <property type="match status" value="1"/>
</dbReference>
<evidence type="ECO:0000256" key="4">
    <source>
        <dbReference type="ARBA" id="ARBA00022989"/>
    </source>
</evidence>
<dbReference type="PANTHER" id="PTHR12841:SF6">
    <property type="entry name" value="PROTEIN UNC-50 HOMOLOG"/>
    <property type="match status" value="1"/>
</dbReference>
<dbReference type="OMA" id="YRNFMYR"/>
<dbReference type="PhylomeDB" id="B4NB00"/>
<keyword evidence="5 6" id="KW-0472">Membrane</keyword>
<evidence type="ECO:0000256" key="1">
    <source>
        <dbReference type="ARBA" id="ARBA00004141"/>
    </source>
</evidence>